<accession>A0A1A9QD09</accession>
<gene>
    <name evidence="1" type="ORF">A6V39_00210</name>
</gene>
<keyword evidence="2" id="KW-1185">Reference proteome</keyword>
<name>A0A1A9QD09_9MOLU</name>
<dbReference type="EMBL" id="LWUJ01000010">
    <property type="protein sequence ID" value="OAL10472.1"/>
    <property type="molecule type" value="Genomic_DNA"/>
</dbReference>
<dbReference type="RefSeq" id="WP_187149705.1">
    <property type="nucleotide sequence ID" value="NZ_LWUJ01000010.1"/>
</dbReference>
<protein>
    <submittedName>
        <fullName evidence="1">Uncharacterized protein</fullName>
    </submittedName>
</protein>
<reference evidence="2" key="1">
    <citation type="submission" date="2016-04" db="EMBL/GenBank/DDBJ databases">
        <authorList>
            <person name="Quiroz-Castaneda R.E."/>
            <person name="Martinez-Ocampo F."/>
        </authorList>
    </citation>
    <scope>NUCLEOTIDE SEQUENCE [LARGE SCALE GENOMIC DNA]</scope>
    <source>
        <strain evidence="2">INIFAP01</strain>
    </source>
</reference>
<evidence type="ECO:0000313" key="1">
    <source>
        <dbReference type="EMBL" id="OAL10472.1"/>
    </source>
</evidence>
<evidence type="ECO:0000313" key="2">
    <source>
        <dbReference type="Proteomes" id="UP000077623"/>
    </source>
</evidence>
<comment type="caution">
    <text evidence="1">The sequence shown here is derived from an EMBL/GenBank/DDBJ whole genome shotgun (WGS) entry which is preliminary data.</text>
</comment>
<proteinExistence type="predicted"/>
<dbReference type="AlphaFoldDB" id="A0A1A9QD09"/>
<organism evidence="1 2">
    <name type="scientific">Candidatus Mycoplasma haematobovis</name>
    <dbReference type="NCBI Taxonomy" id="432608"/>
    <lineage>
        <taxon>Bacteria</taxon>
        <taxon>Bacillati</taxon>
        <taxon>Mycoplasmatota</taxon>
        <taxon>Mollicutes</taxon>
        <taxon>Mycoplasmataceae</taxon>
        <taxon>Mycoplasma</taxon>
    </lineage>
</organism>
<dbReference type="STRING" id="432608.A6V39_00210"/>
<sequence length="84" mass="9897">MEGRLISYCYKTREDNENIEFAKETEEYQLVFKELRKNSDFINDIKGETNNITSNSEFVVGGKALEAWCEKTKNYYKTKKVLVL</sequence>
<dbReference type="Proteomes" id="UP000077623">
    <property type="component" value="Unassembled WGS sequence"/>
</dbReference>